<dbReference type="PROSITE" id="PS50949">
    <property type="entry name" value="HTH_GNTR"/>
    <property type="match status" value="1"/>
</dbReference>
<dbReference type="SUPFAM" id="SSF46785">
    <property type="entry name" value="Winged helix' DNA-binding domain"/>
    <property type="match status" value="1"/>
</dbReference>
<dbReference type="InterPro" id="IPR050679">
    <property type="entry name" value="Bact_HTH_transcr_reg"/>
</dbReference>
<dbReference type="InterPro" id="IPR028978">
    <property type="entry name" value="Chorismate_lyase_/UTRA_dom_sf"/>
</dbReference>
<evidence type="ECO:0000256" key="3">
    <source>
        <dbReference type="ARBA" id="ARBA00023163"/>
    </source>
</evidence>
<dbReference type="InterPro" id="IPR036390">
    <property type="entry name" value="WH_DNA-bd_sf"/>
</dbReference>
<dbReference type="Pfam" id="PF07702">
    <property type="entry name" value="UTRA"/>
    <property type="match status" value="1"/>
</dbReference>
<organism evidence="5 6">
    <name type="scientific">Companilactobacillus allii</name>
    <dbReference type="NCBI Taxonomy" id="1847728"/>
    <lineage>
        <taxon>Bacteria</taxon>
        <taxon>Bacillati</taxon>
        <taxon>Bacillota</taxon>
        <taxon>Bacilli</taxon>
        <taxon>Lactobacillales</taxon>
        <taxon>Lactobacillaceae</taxon>
        <taxon>Companilactobacillus</taxon>
    </lineage>
</organism>
<dbReference type="GO" id="GO:0045892">
    <property type="term" value="P:negative regulation of DNA-templated transcription"/>
    <property type="evidence" value="ECO:0007669"/>
    <property type="project" value="TreeGrafter"/>
</dbReference>
<accession>A0A1P8Q0H6</accession>
<keyword evidence="1" id="KW-0805">Transcription regulation</keyword>
<dbReference type="Pfam" id="PF00392">
    <property type="entry name" value="GntR"/>
    <property type="match status" value="1"/>
</dbReference>
<dbReference type="PANTHER" id="PTHR44846:SF1">
    <property type="entry name" value="MANNOSYL-D-GLYCERATE TRANSPORT_METABOLISM SYSTEM REPRESSOR MNGR-RELATED"/>
    <property type="match status" value="1"/>
</dbReference>
<dbReference type="CDD" id="cd07377">
    <property type="entry name" value="WHTH_GntR"/>
    <property type="match status" value="1"/>
</dbReference>
<keyword evidence="6" id="KW-1185">Reference proteome</keyword>
<evidence type="ECO:0000256" key="1">
    <source>
        <dbReference type="ARBA" id="ARBA00023015"/>
    </source>
</evidence>
<protein>
    <submittedName>
        <fullName evidence="5">GntR family transcriptional regulator</fullName>
    </submittedName>
</protein>
<dbReference type="PANTHER" id="PTHR44846">
    <property type="entry name" value="MANNOSYL-D-GLYCERATE TRANSPORT/METABOLISM SYSTEM REPRESSOR MNGR-RELATED"/>
    <property type="match status" value="1"/>
</dbReference>
<evidence type="ECO:0000259" key="4">
    <source>
        <dbReference type="PROSITE" id="PS50949"/>
    </source>
</evidence>
<proteinExistence type="predicted"/>
<dbReference type="InterPro" id="IPR000524">
    <property type="entry name" value="Tscrpt_reg_HTH_GntR"/>
</dbReference>
<evidence type="ECO:0000256" key="2">
    <source>
        <dbReference type="ARBA" id="ARBA00023125"/>
    </source>
</evidence>
<dbReference type="GO" id="GO:0003677">
    <property type="term" value="F:DNA binding"/>
    <property type="evidence" value="ECO:0007669"/>
    <property type="project" value="UniProtKB-KW"/>
</dbReference>
<dbReference type="GO" id="GO:0003700">
    <property type="term" value="F:DNA-binding transcription factor activity"/>
    <property type="evidence" value="ECO:0007669"/>
    <property type="project" value="InterPro"/>
</dbReference>
<name>A0A1P8Q0H6_9LACO</name>
<keyword evidence="2" id="KW-0238">DNA-binding</keyword>
<dbReference type="InterPro" id="IPR036388">
    <property type="entry name" value="WH-like_DNA-bd_sf"/>
</dbReference>
<feature type="domain" description="HTH gntR-type" evidence="4">
    <location>
        <begin position="4"/>
        <end position="72"/>
    </location>
</feature>
<dbReference type="PRINTS" id="PR00035">
    <property type="entry name" value="HTHGNTR"/>
</dbReference>
<dbReference type="SMART" id="SM00866">
    <property type="entry name" value="UTRA"/>
    <property type="match status" value="1"/>
</dbReference>
<dbReference type="EMBL" id="CP019323">
    <property type="protein sequence ID" value="APX71325.1"/>
    <property type="molecule type" value="Genomic_DNA"/>
</dbReference>
<sequence>MITGTLYQNIAADIKKNILSNKYEIGTLIPTENELEDMYKVSKITIRKAVELLVSEGYLEKKSGIGTKVISNNLFNKLSKARSFSSIVNDHGDLTKEILQIKLVDPAGTPFEESQQKVLYIKRLYSLDKEPFIIFEHYLPNVGIQDELKDLRHKSLYKILKDSGQDIYNFKDDFRAVKLGDDDKKILGTTDELAIKRIRKGFDRFENVIEYSVALYDTNRFPYEIEYEI</sequence>
<dbReference type="KEGG" id="lalw:BTM29_01605"/>
<evidence type="ECO:0000313" key="6">
    <source>
        <dbReference type="Proteomes" id="UP000187499"/>
    </source>
</evidence>
<dbReference type="SUPFAM" id="SSF64288">
    <property type="entry name" value="Chorismate lyase-like"/>
    <property type="match status" value="1"/>
</dbReference>
<dbReference type="Proteomes" id="UP000187499">
    <property type="component" value="Chromosome"/>
</dbReference>
<dbReference type="Gene3D" id="3.40.1410.10">
    <property type="entry name" value="Chorismate lyase-like"/>
    <property type="match status" value="1"/>
</dbReference>
<gene>
    <name evidence="5" type="ORF">BTM29_01605</name>
</gene>
<dbReference type="OrthoDB" id="457376at2"/>
<dbReference type="RefSeq" id="WP_076613829.1">
    <property type="nucleotide sequence ID" value="NZ_CP019323.1"/>
</dbReference>
<dbReference type="Gene3D" id="1.10.10.10">
    <property type="entry name" value="Winged helix-like DNA-binding domain superfamily/Winged helix DNA-binding domain"/>
    <property type="match status" value="1"/>
</dbReference>
<dbReference type="AlphaFoldDB" id="A0A1P8Q0H6"/>
<keyword evidence="3" id="KW-0804">Transcription</keyword>
<evidence type="ECO:0000313" key="5">
    <source>
        <dbReference type="EMBL" id="APX71325.1"/>
    </source>
</evidence>
<dbReference type="STRING" id="1847728.BTM29_01605"/>
<reference evidence="6" key="1">
    <citation type="submission" date="2016-12" db="EMBL/GenBank/DDBJ databases">
        <authorList>
            <person name="Jung M.Y."/>
            <person name="Lee S.H."/>
        </authorList>
    </citation>
    <scope>NUCLEOTIDE SEQUENCE [LARGE SCALE GENOMIC DNA]</scope>
    <source>
        <strain evidence="6">WiKim39</strain>
    </source>
</reference>
<dbReference type="InterPro" id="IPR011663">
    <property type="entry name" value="UTRA"/>
</dbReference>
<dbReference type="SMART" id="SM00345">
    <property type="entry name" value="HTH_GNTR"/>
    <property type="match status" value="1"/>
</dbReference>